<keyword evidence="4 7" id="KW-0460">Magnesium</keyword>
<comment type="similarity">
    <text evidence="1">Belongs to the HAD-like hydrolase superfamily. NagD family.</text>
</comment>
<dbReference type="GO" id="GO:0016791">
    <property type="term" value="F:phosphatase activity"/>
    <property type="evidence" value="ECO:0007669"/>
    <property type="project" value="TreeGrafter"/>
</dbReference>
<dbReference type="CDD" id="cd07530">
    <property type="entry name" value="HAD_Pase_UmpH-like"/>
    <property type="match status" value="1"/>
</dbReference>
<dbReference type="RefSeq" id="WP_066787486.1">
    <property type="nucleotide sequence ID" value="NZ_LWQS01000054.1"/>
</dbReference>
<sequence length="269" mass="28505">MLAFTTIRAVLFDMDGVLYRGQTPLPGVADLWQFLRERQIAFACITNNASMTPQQYEAKLAAMGIALPAERVITSAQATARYLREQYPAGTRVFVVGMQGLREALFADGYFVEDDHAPELVVQGADFTLTYERLKRATLHIRRGARFISTNPDRTFPSEEGLIPGAGAIAAALSAATDVTPLVIGKPAPTMFLIGAAILGATPAQTLVVGDRLDTDIAGAIAAGMPSALVLTGVSTAAEATAGPIHPDLIVADLPDLLARWQAVEQDGA</sequence>
<evidence type="ECO:0000256" key="2">
    <source>
        <dbReference type="ARBA" id="ARBA00022723"/>
    </source>
</evidence>
<feature type="binding site" evidence="7">
    <location>
        <position position="13"/>
    </location>
    <ligand>
        <name>Mg(2+)</name>
        <dbReference type="ChEBI" id="CHEBI:18420"/>
    </ligand>
</feature>
<keyword evidence="2 7" id="KW-0479">Metal-binding</keyword>
<keyword evidence="9" id="KW-1185">Reference proteome</keyword>
<feature type="active site" description="Nucleophile" evidence="5">
    <location>
        <position position="13"/>
    </location>
</feature>
<dbReference type="AlphaFoldDB" id="A0A178MAA2"/>
<dbReference type="InterPro" id="IPR036412">
    <property type="entry name" value="HAD-like_sf"/>
</dbReference>
<reference evidence="8 9" key="1">
    <citation type="submission" date="2016-04" db="EMBL/GenBank/DDBJ databases">
        <title>Chloroflexus islandicus sp. nov., a thermophilic filamentous anoxygenic phototrophic bacterium from geyser Strokkur (Iceland).</title>
        <authorList>
            <person name="Gaisin V.A."/>
            <person name="Kalashnikov A.M."/>
            <person name="Sukhacheva M.V."/>
            <person name="Grouzdev D.S."/>
            <person name="Ivanov T.M."/>
            <person name="Kuznetsov B."/>
            <person name="Gorlenko V.M."/>
        </authorList>
    </citation>
    <scope>NUCLEOTIDE SEQUENCE [LARGE SCALE GENOMIC DNA]</scope>
    <source>
        <strain evidence="9">isl-2</strain>
    </source>
</reference>
<dbReference type="Pfam" id="PF13344">
    <property type="entry name" value="Hydrolase_6"/>
    <property type="match status" value="1"/>
</dbReference>
<dbReference type="Gene3D" id="3.40.50.1000">
    <property type="entry name" value="HAD superfamily/HAD-like"/>
    <property type="match status" value="2"/>
</dbReference>
<evidence type="ECO:0000256" key="5">
    <source>
        <dbReference type="PIRSR" id="PIRSR000915-1"/>
    </source>
</evidence>
<evidence type="ECO:0000256" key="1">
    <source>
        <dbReference type="ARBA" id="ARBA00006696"/>
    </source>
</evidence>
<evidence type="ECO:0000256" key="3">
    <source>
        <dbReference type="ARBA" id="ARBA00022801"/>
    </source>
</evidence>
<feature type="binding site" evidence="6">
    <location>
        <position position="186"/>
    </location>
    <ligand>
        <name>substrate</name>
    </ligand>
</feature>
<accession>A0A178MAA2</accession>
<name>A0A178MAA2_9CHLR</name>
<proteinExistence type="inferred from homology"/>
<dbReference type="NCBIfam" id="TIGR01460">
    <property type="entry name" value="HAD-SF-IIA"/>
    <property type="match status" value="1"/>
</dbReference>
<dbReference type="PIRSF" id="PIRSF000915">
    <property type="entry name" value="PGP-type_phosphatase"/>
    <property type="match status" value="1"/>
</dbReference>
<dbReference type="GO" id="GO:0005737">
    <property type="term" value="C:cytoplasm"/>
    <property type="evidence" value="ECO:0007669"/>
    <property type="project" value="TreeGrafter"/>
</dbReference>
<protein>
    <submittedName>
        <fullName evidence="8">Haloacid dehalogenase</fullName>
    </submittedName>
</protein>
<feature type="active site" description="Proton donor" evidence="5">
    <location>
        <position position="15"/>
    </location>
</feature>
<gene>
    <name evidence="8" type="ORF">A6A03_14435</name>
</gene>
<dbReference type="EMBL" id="LWQS01000054">
    <property type="protein sequence ID" value="OAN45466.1"/>
    <property type="molecule type" value="Genomic_DNA"/>
</dbReference>
<evidence type="ECO:0000256" key="6">
    <source>
        <dbReference type="PIRSR" id="PIRSR000915-2"/>
    </source>
</evidence>
<evidence type="ECO:0000313" key="9">
    <source>
        <dbReference type="Proteomes" id="UP000078287"/>
    </source>
</evidence>
<dbReference type="InterPro" id="IPR006357">
    <property type="entry name" value="HAD-SF_hydro_IIA"/>
</dbReference>
<evidence type="ECO:0000313" key="8">
    <source>
        <dbReference type="EMBL" id="OAN45466.1"/>
    </source>
</evidence>
<dbReference type="Pfam" id="PF13242">
    <property type="entry name" value="Hydrolase_like"/>
    <property type="match status" value="1"/>
</dbReference>
<organism evidence="8 9">
    <name type="scientific">Chloroflexus islandicus</name>
    <dbReference type="NCBI Taxonomy" id="1707952"/>
    <lineage>
        <taxon>Bacteria</taxon>
        <taxon>Bacillati</taxon>
        <taxon>Chloroflexota</taxon>
        <taxon>Chloroflexia</taxon>
        <taxon>Chloroflexales</taxon>
        <taxon>Chloroflexineae</taxon>
        <taxon>Chloroflexaceae</taxon>
        <taxon>Chloroflexus</taxon>
    </lineage>
</organism>
<dbReference type="GO" id="GO:0046872">
    <property type="term" value="F:metal ion binding"/>
    <property type="evidence" value="ECO:0007669"/>
    <property type="project" value="UniProtKB-KW"/>
</dbReference>
<dbReference type="PANTHER" id="PTHR19288">
    <property type="entry name" value="4-NITROPHENYLPHOSPHATASE-RELATED"/>
    <property type="match status" value="1"/>
</dbReference>
<keyword evidence="3" id="KW-0378">Hydrolase</keyword>
<feature type="binding site" evidence="7">
    <location>
        <position position="15"/>
    </location>
    <ligand>
        <name>Mg(2+)</name>
        <dbReference type="ChEBI" id="CHEBI:18420"/>
    </ligand>
</feature>
<dbReference type="Proteomes" id="UP000078287">
    <property type="component" value="Unassembled WGS sequence"/>
</dbReference>
<feature type="binding site" evidence="7">
    <location>
        <position position="211"/>
    </location>
    <ligand>
        <name>Mg(2+)</name>
        <dbReference type="ChEBI" id="CHEBI:18420"/>
    </ligand>
</feature>
<dbReference type="FunFam" id="3.40.50.1000:FF:000053">
    <property type="entry name" value="TIGR01457 family HAD hydrolase"/>
    <property type="match status" value="1"/>
</dbReference>
<evidence type="ECO:0000256" key="4">
    <source>
        <dbReference type="ARBA" id="ARBA00022842"/>
    </source>
</evidence>
<evidence type="ECO:0000256" key="7">
    <source>
        <dbReference type="PIRSR" id="PIRSR000915-3"/>
    </source>
</evidence>
<dbReference type="SUPFAM" id="SSF56784">
    <property type="entry name" value="HAD-like"/>
    <property type="match status" value="1"/>
</dbReference>
<dbReference type="InterPro" id="IPR023214">
    <property type="entry name" value="HAD_sf"/>
</dbReference>
<comment type="caution">
    <text evidence="8">The sequence shown here is derived from an EMBL/GenBank/DDBJ whole genome shotgun (WGS) entry which is preliminary data.</text>
</comment>
<dbReference type="STRING" id="1707952.A6A03_14435"/>
<dbReference type="PANTHER" id="PTHR19288:SF95">
    <property type="entry name" value="D-GLYCEROL 3-PHOSPHATE PHOSPHATASE"/>
    <property type="match status" value="1"/>
</dbReference>
<comment type="cofactor">
    <cofactor evidence="7">
        <name>Mg(2+)</name>
        <dbReference type="ChEBI" id="CHEBI:18420"/>
    </cofactor>
    <text evidence="7">Divalent metal ions. Mg(2+) is the most effective.</text>
</comment>